<evidence type="ECO:0000256" key="3">
    <source>
        <dbReference type="ARBA" id="ARBA00013109"/>
    </source>
</evidence>
<evidence type="ECO:0000256" key="7">
    <source>
        <dbReference type="ARBA" id="ARBA00040167"/>
    </source>
</evidence>
<dbReference type="PANTHER" id="PTHR38042:SF1">
    <property type="entry name" value="UROPORPHYRINOGEN-III SYNTHASE, CHLOROPLASTIC"/>
    <property type="match status" value="1"/>
</dbReference>
<dbReference type="CDD" id="cd06578">
    <property type="entry name" value="HemD"/>
    <property type="match status" value="1"/>
</dbReference>
<dbReference type="InterPro" id="IPR003754">
    <property type="entry name" value="4pyrrol_synth_uPrphyn_synth"/>
</dbReference>
<dbReference type="SUPFAM" id="SSF69618">
    <property type="entry name" value="HemD-like"/>
    <property type="match status" value="1"/>
</dbReference>
<dbReference type="EMBL" id="BNAH01000006">
    <property type="protein sequence ID" value="GHE88555.1"/>
    <property type="molecule type" value="Genomic_DNA"/>
</dbReference>
<evidence type="ECO:0000256" key="5">
    <source>
        <dbReference type="ARBA" id="ARBA00023244"/>
    </source>
</evidence>
<evidence type="ECO:0000256" key="4">
    <source>
        <dbReference type="ARBA" id="ARBA00023239"/>
    </source>
</evidence>
<comment type="function">
    <text evidence="6 9">Catalyzes cyclization of the linear tetrapyrrole, hydroxymethylbilane, to the macrocyclic uroporphyrinogen III.</text>
</comment>
<evidence type="ECO:0000256" key="6">
    <source>
        <dbReference type="ARBA" id="ARBA00037589"/>
    </source>
</evidence>
<comment type="similarity">
    <text evidence="2 9">Belongs to the uroporphyrinogen-III synthase family.</text>
</comment>
<organism evidence="11 12">
    <name type="scientific">Thalassotalea profundi</name>
    <dbReference type="NCBI Taxonomy" id="2036687"/>
    <lineage>
        <taxon>Bacteria</taxon>
        <taxon>Pseudomonadati</taxon>
        <taxon>Pseudomonadota</taxon>
        <taxon>Gammaproteobacteria</taxon>
        <taxon>Alteromonadales</taxon>
        <taxon>Colwelliaceae</taxon>
        <taxon>Thalassotalea</taxon>
    </lineage>
</organism>
<dbReference type="Proteomes" id="UP000626370">
    <property type="component" value="Unassembled WGS sequence"/>
</dbReference>
<dbReference type="RefSeq" id="WP_189377888.1">
    <property type="nucleotide sequence ID" value="NZ_BNAH01000006.1"/>
</dbReference>
<dbReference type="EC" id="4.2.1.75" evidence="3 9"/>
<dbReference type="InterPro" id="IPR039793">
    <property type="entry name" value="UROS/Hem4"/>
</dbReference>
<accession>A0ABQ3IMA7</accession>
<keyword evidence="5 9" id="KW-0627">Porphyrin biosynthesis</keyword>
<sequence>MNQKINTILVPRPKAQGEKLAQQLILAGFKPLCHPIMTYNSNANEAIIRHHLIEHKPTILVFVSIAAVEFAQQHFSINQWQSLSDIEAIIAVGSSTQEALKRYNIESLCPNSFDSEGMLALPILEQPSLSHCRVTIVRGEDGREYLAQNLEKKGAKVNFLSVYEKVWLEFAADQAQQWRQSQINCIVVTSNAFLNHLVQIIDISDDYWKNHCFWFVISERVAVCATALGLRNVINTHGATNQAIITTLLNTELTYD</sequence>
<evidence type="ECO:0000256" key="9">
    <source>
        <dbReference type="RuleBase" id="RU366031"/>
    </source>
</evidence>
<dbReference type="PANTHER" id="PTHR38042">
    <property type="entry name" value="UROPORPHYRINOGEN-III SYNTHASE, CHLOROPLASTIC"/>
    <property type="match status" value="1"/>
</dbReference>
<evidence type="ECO:0000313" key="12">
    <source>
        <dbReference type="Proteomes" id="UP000626370"/>
    </source>
</evidence>
<gene>
    <name evidence="11" type="primary">hemD</name>
    <name evidence="11" type="ORF">GCM10011501_17460</name>
</gene>
<evidence type="ECO:0000256" key="8">
    <source>
        <dbReference type="ARBA" id="ARBA00048617"/>
    </source>
</evidence>
<evidence type="ECO:0000259" key="10">
    <source>
        <dbReference type="Pfam" id="PF02602"/>
    </source>
</evidence>
<dbReference type="Gene3D" id="3.40.50.10090">
    <property type="match status" value="2"/>
</dbReference>
<keyword evidence="11" id="KW-0808">Transferase</keyword>
<evidence type="ECO:0000256" key="1">
    <source>
        <dbReference type="ARBA" id="ARBA00004772"/>
    </source>
</evidence>
<keyword evidence="11" id="KW-0489">Methyltransferase</keyword>
<proteinExistence type="inferred from homology"/>
<protein>
    <recommendedName>
        <fullName evidence="7 9">Uroporphyrinogen-III synthase</fullName>
        <ecNumber evidence="3 9">4.2.1.75</ecNumber>
    </recommendedName>
</protein>
<evidence type="ECO:0000256" key="2">
    <source>
        <dbReference type="ARBA" id="ARBA00008133"/>
    </source>
</evidence>
<comment type="pathway">
    <text evidence="1 9">Porphyrin-containing compound metabolism; protoporphyrin-IX biosynthesis; coproporphyrinogen-III from 5-aminolevulinate: step 3/4.</text>
</comment>
<name>A0ABQ3IMA7_9GAMM</name>
<dbReference type="Pfam" id="PF02602">
    <property type="entry name" value="HEM4"/>
    <property type="match status" value="1"/>
</dbReference>
<comment type="caution">
    <text evidence="11">The sequence shown here is derived from an EMBL/GenBank/DDBJ whole genome shotgun (WGS) entry which is preliminary data.</text>
</comment>
<reference evidence="12" key="1">
    <citation type="journal article" date="2019" name="Int. J. Syst. Evol. Microbiol.">
        <title>The Global Catalogue of Microorganisms (GCM) 10K type strain sequencing project: providing services to taxonomists for standard genome sequencing and annotation.</title>
        <authorList>
            <consortium name="The Broad Institute Genomics Platform"/>
            <consortium name="The Broad Institute Genome Sequencing Center for Infectious Disease"/>
            <person name="Wu L."/>
            <person name="Ma J."/>
        </authorList>
    </citation>
    <scope>NUCLEOTIDE SEQUENCE [LARGE SCALE GENOMIC DNA]</scope>
    <source>
        <strain evidence="12">CGMCC 1.15922</strain>
    </source>
</reference>
<evidence type="ECO:0000313" key="11">
    <source>
        <dbReference type="EMBL" id="GHE88555.1"/>
    </source>
</evidence>
<dbReference type="GO" id="GO:0008168">
    <property type="term" value="F:methyltransferase activity"/>
    <property type="evidence" value="ECO:0007669"/>
    <property type="project" value="UniProtKB-KW"/>
</dbReference>
<dbReference type="InterPro" id="IPR036108">
    <property type="entry name" value="4pyrrol_syn_uPrphyn_synt_sf"/>
</dbReference>
<keyword evidence="4 9" id="KW-0456">Lyase</keyword>
<feature type="domain" description="Tetrapyrrole biosynthesis uroporphyrinogen III synthase" evidence="10">
    <location>
        <begin position="19"/>
        <end position="245"/>
    </location>
</feature>
<keyword evidence="12" id="KW-1185">Reference proteome</keyword>
<comment type="catalytic activity">
    <reaction evidence="8 9">
        <text>hydroxymethylbilane = uroporphyrinogen III + H2O</text>
        <dbReference type="Rhea" id="RHEA:18965"/>
        <dbReference type="ChEBI" id="CHEBI:15377"/>
        <dbReference type="ChEBI" id="CHEBI:57308"/>
        <dbReference type="ChEBI" id="CHEBI:57845"/>
        <dbReference type="EC" id="4.2.1.75"/>
    </reaction>
</comment>
<dbReference type="GO" id="GO:0032259">
    <property type="term" value="P:methylation"/>
    <property type="evidence" value="ECO:0007669"/>
    <property type="project" value="UniProtKB-KW"/>
</dbReference>